<evidence type="ECO:0000313" key="1">
    <source>
        <dbReference type="EMBL" id="KAK3045713.1"/>
    </source>
</evidence>
<gene>
    <name evidence="1" type="ORF">LTS18_013615</name>
</gene>
<protein>
    <submittedName>
        <fullName evidence="1">Uncharacterized protein</fullName>
    </submittedName>
</protein>
<comment type="caution">
    <text evidence="1">The sequence shown here is derived from an EMBL/GenBank/DDBJ whole genome shotgun (WGS) entry which is preliminary data.</text>
</comment>
<evidence type="ECO:0000313" key="2">
    <source>
        <dbReference type="Proteomes" id="UP001186974"/>
    </source>
</evidence>
<dbReference type="EMBL" id="JAWDJW010010563">
    <property type="protein sequence ID" value="KAK3045713.1"/>
    <property type="molecule type" value="Genomic_DNA"/>
</dbReference>
<name>A0ACC3CWN7_9PEZI</name>
<dbReference type="Proteomes" id="UP001186974">
    <property type="component" value="Unassembled WGS sequence"/>
</dbReference>
<reference evidence="1" key="1">
    <citation type="submission" date="2024-09" db="EMBL/GenBank/DDBJ databases">
        <title>Black Yeasts Isolated from many extreme environments.</title>
        <authorList>
            <person name="Coleine C."/>
            <person name="Stajich J.E."/>
            <person name="Selbmann L."/>
        </authorList>
    </citation>
    <scope>NUCLEOTIDE SEQUENCE</scope>
    <source>
        <strain evidence="1">CCFEE 5737</strain>
    </source>
</reference>
<proteinExistence type="predicted"/>
<keyword evidence="2" id="KW-1185">Reference proteome</keyword>
<sequence>MDTLQGLKSRIHVPRTFTSWEVKQEGDDEAMFNRWTNHDCAPSPPEERNFTQRGYFGFWIAAAVNISAWTLGSSNLANGLSASEAISM</sequence>
<organism evidence="1 2">
    <name type="scientific">Coniosporium uncinatum</name>
    <dbReference type="NCBI Taxonomy" id="93489"/>
    <lineage>
        <taxon>Eukaryota</taxon>
        <taxon>Fungi</taxon>
        <taxon>Dikarya</taxon>
        <taxon>Ascomycota</taxon>
        <taxon>Pezizomycotina</taxon>
        <taxon>Dothideomycetes</taxon>
        <taxon>Dothideomycetes incertae sedis</taxon>
        <taxon>Coniosporium</taxon>
    </lineage>
</organism>
<accession>A0ACC3CWN7</accession>
<feature type="non-terminal residue" evidence="1">
    <location>
        <position position="88"/>
    </location>
</feature>